<evidence type="ECO:0000259" key="11">
    <source>
        <dbReference type="Pfam" id="PF02463"/>
    </source>
</evidence>
<accession>A0A0Q1DZI9</accession>
<dbReference type="GO" id="GO:0006310">
    <property type="term" value="P:DNA recombination"/>
    <property type="evidence" value="ECO:0007669"/>
    <property type="project" value="InterPro"/>
</dbReference>
<keyword evidence="6" id="KW-0067">ATP-binding</keyword>
<dbReference type="InterPro" id="IPR003395">
    <property type="entry name" value="RecF/RecN/SMC_N"/>
</dbReference>
<dbReference type="GO" id="GO:0009432">
    <property type="term" value="P:SOS response"/>
    <property type="evidence" value="ECO:0007669"/>
    <property type="project" value="TreeGrafter"/>
</dbReference>
<evidence type="ECO:0000256" key="10">
    <source>
        <dbReference type="SAM" id="Coils"/>
    </source>
</evidence>
<comment type="similarity">
    <text evidence="2 9">Belongs to the RecN family.</text>
</comment>
<dbReference type="GO" id="GO:0005524">
    <property type="term" value="F:ATP binding"/>
    <property type="evidence" value="ECO:0007669"/>
    <property type="project" value="UniProtKB-KW"/>
</dbReference>
<dbReference type="GO" id="GO:0043590">
    <property type="term" value="C:bacterial nucleoid"/>
    <property type="evidence" value="ECO:0007669"/>
    <property type="project" value="TreeGrafter"/>
</dbReference>
<dbReference type="Pfam" id="PF02463">
    <property type="entry name" value="SMC_N"/>
    <property type="match status" value="1"/>
</dbReference>
<evidence type="ECO:0000256" key="6">
    <source>
        <dbReference type="ARBA" id="ARBA00022840"/>
    </source>
</evidence>
<dbReference type="NCBIfam" id="TIGR00634">
    <property type="entry name" value="recN"/>
    <property type="match status" value="1"/>
</dbReference>
<dbReference type="PIRSF" id="PIRSF003128">
    <property type="entry name" value="RecN"/>
    <property type="match status" value="1"/>
</dbReference>
<keyword evidence="7 9" id="KW-0234">DNA repair</keyword>
<name>A0A0Q1DZI9_9CORY</name>
<evidence type="ECO:0000313" key="12">
    <source>
        <dbReference type="EMBL" id="KQB85665.1"/>
    </source>
</evidence>
<feature type="coiled-coil region" evidence="10">
    <location>
        <begin position="329"/>
        <end position="360"/>
    </location>
</feature>
<evidence type="ECO:0000256" key="8">
    <source>
        <dbReference type="ARBA" id="ARBA00033408"/>
    </source>
</evidence>
<evidence type="ECO:0000256" key="2">
    <source>
        <dbReference type="ARBA" id="ARBA00009441"/>
    </source>
</evidence>
<evidence type="ECO:0000313" key="13">
    <source>
        <dbReference type="Proteomes" id="UP000050517"/>
    </source>
</evidence>
<evidence type="ECO:0000256" key="4">
    <source>
        <dbReference type="ARBA" id="ARBA00022741"/>
    </source>
</evidence>
<dbReference type="GO" id="GO:0006281">
    <property type="term" value="P:DNA repair"/>
    <property type="evidence" value="ECO:0007669"/>
    <property type="project" value="UniProtKB-KW"/>
</dbReference>
<feature type="domain" description="RecF/RecN/SMC N-terminal" evidence="11">
    <location>
        <begin position="2"/>
        <end position="507"/>
    </location>
</feature>
<dbReference type="RefSeq" id="WP_055121969.1">
    <property type="nucleotide sequence ID" value="NZ_LKST01000001.1"/>
</dbReference>
<dbReference type="CDD" id="cd03241">
    <property type="entry name" value="ABC_RecN"/>
    <property type="match status" value="1"/>
</dbReference>
<evidence type="ECO:0000256" key="3">
    <source>
        <dbReference type="ARBA" id="ARBA00021315"/>
    </source>
</evidence>
<dbReference type="PANTHER" id="PTHR11059:SF0">
    <property type="entry name" value="DNA REPAIR PROTEIN RECN"/>
    <property type="match status" value="1"/>
</dbReference>
<dbReference type="InterPro" id="IPR027417">
    <property type="entry name" value="P-loop_NTPase"/>
</dbReference>
<organism evidence="12 13">
    <name type="scientific">Corynebacterium oculi</name>
    <dbReference type="NCBI Taxonomy" id="1544416"/>
    <lineage>
        <taxon>Bacteria</taxon>
        <taxon>Bacillati</taxon>
        <taxon>Actinomycetota</taxon>
        <taxon>Actinomycetes</taxon>
        <taxon>Mycobacteriales</taxon>
        <taxon>Corynebacteriaceae</taxon>
        <taxon>Corynebacterium</taxon>
    </lineage>
</organism>
<dbReference type="FunFam" id="3.40.50.300:FF:000356">
    <property type="entry name" value="DNA repair protein RecN"/>
    <property type="match status" value="1"/>
</dbReference>
<dbReference type="SUPFAM" id="SSF52540">
    <property type="entry name" value="P-loop containing nucleoside triphosphate hydrolases"/>
    <property type="match status" value="2"/>
</dbReference>
<dbReference type="PANTHER" id="PTHR11059">
    <property type="entry name" value="DNA REPAIR PROTEIN RECN"/>
    <property type="match status" value="1"/>
</dbReference>
<keyword evidence="13" id="KW-1185">Reference proteome</keyword>
<dbReference type="Proteomes" id="UP000050517">
    <property type="component" value="Unassembled WGS sequence"/>
</dbReference>
<dbReference type="AlphaFoldDB" id="A0A0Q1DZI9"/>
<dbReference type="Gene3D" id="3.40.50.300">
    <property type="entry name" value="P-loop containing nucleotide triphosphate hydrolases"/>
    <property type="match status" value="2"/>
</dbReference>
<keyword evidence="10" id="KW-0175">Coiled coil</keyword>
<reference evidence="12 13" key="1">
    <citation type="submission" date="2015-10" db="EMBL/GenBank/DDBJ databases">
        <title>Corynebacteirum lowii and Corynebacterium oculi species nova, derived from human clinical disease and and emended description of Corynebacterium mastiditis.</title>
        <authorList>
            <person name="Bernard K."/>
            <person name="Pacheco A.L."/>
            <person name="Mcdougall C."/>
            <person name="Burtx T."/>
            <person name="Weibe D."/>
            <person name="Tyler S."/>
            <person name="Olson A.B."/>
            <person name="Cnockaert M."/>
            <person name="Eguchi H."/>
            <person name="Kuwahara T."/>
            <person name="Nakayama-Imaohji H."/>
            <person name="Boudewijins M."/>
            <person name="Van Hoecke F."/>
            <person name="Bernier A.-M."/>
            <person name="Vandamme P."/>
        </authorList>
    </citation>
    <scope>NUCLEOTIDE SEQUENCE [LARGE SCALE GENOMIC DNA]</scope>
    <source>
        <strain evidence="12 13">NML 130210</strain>
    </source>
</reference>
<dbReference type="EMBL" id="LKST01000001">
    <property type="protein sequence ID" value="KQB85665.1"/>
    <property type="molecule type" value="Genomic_DNA"/>
</dbReference>
<dbReference type="PATRIC" id="fig|1544416.3.peg.813"/>
<keyword evidence="4" id="KW-0547">Nucleotide-binding</keyword>
<dbReference type="InterPro" id="IPR004604">
    <property type="entry name" value="DNA_recomb/repair_RecN"/>
</dbReference>
<protein>
    <recommendedName>
        <fullName evidence="3 9">DNA repair protein RecN</fullName>
    </recommendedName>
    <alternativeName>
        <fullName evidence="8 9">Recombination protein N</fullName>
    </alternativeName>
</protein>
<proteinExistence type="inferred from homology"/>
<comment type="caution">
    <text evidence="12">The sequence shown here is derived from an EMBL/GenBank/DDBJ whole genome shotgun (WGS) entry which is preliminary data.</text>
</comment>
<comment type="function">
    <text evidence="1 9">May be involved in recombinational repair of damaged DNA.</text>
</comment>
<evidence type="ECO:0000256" key="7">
    <source>
        <dbReference type="ARBA" id="ARBA00023204"/>
    </source>
</evidence>
<gene>
    <name evidence="12" type="primary">recN</name>
    <name evidence="12" type="ORF">Cocul_00813</name>
</gene>
<evidence type="ECO:0000256" key="9">
    <source>
        <dbReference type="PIRNR" id="PIRNR003128"/>
    </source>
</evidence>
<dbReference type="STRING" id="1544416.Cocul_00813"/>
<sequence length="564" mass="60746">MLAELTIENLGVIPRATTELSPGLTVLTGETGAGKTMVVTGLRLLTGGRADASRIRNGAKKAVVEGRFLAGEEAAAIVEEVGGEADENGEFIASRTVAGSRSRAHLGGRSVPASTLAAFTQGLLTIHGQNDQLRLRAPEQQREALDRYAHIDLGDYRRAYQEWKELERDLRRRTQSRRELAQESDRLLFALKEIDAVDPQSGEDTELLALVRRLQDVDGLREQATLALAAIDGAEAFGESDESDPASTLLGRAASALTGDPVLEELGQRLSGITTALGEITAELGAFLSELPTDPEALETALQRQYQLKTLTRKYAPDIEGVIAWRDKAREKLLRMDTSTEALEELKKRTRKAYEAVLQEGEKVSEVRRRAARELGESVSAELHGLAMPKAQLIVNIRTGEPGPQGLDEVSLLLAANPEAPRRPLDAAASGGELSRVMLALEVVLAGVSPGTTLVFDEVDAGVGGRAAMEIGRRLARLARHNQVIAVTHLPQVAAYADTHLHVAKDDTVTSGVETLTGQRRVEELARMLAGLVDATGLAHAAELLERAQEFSRAPSPLENDNAQ</sequence>
<dbReference type="OrthoDB" id="9806954at2"/>
<keyword evidence="5 9" id="KW-0227">DNA damage</keyword>
<evidence type="ECO:0000256" key="5">
    <source>
        <dbReference type="ARBA" id="ARBA00022763"/>
    </source>
</evidence>
<evidence type="ECO:0000256" key="1">
    <source>
        <dbReference type="ARBA" id="ARBA00003618"/>
    </source>
</evidence>